<gene>
    <name evidence="1" type="ORF">FNV43_RR05811</name>
</gene>
<keyword evidence="2" id="KW-1185">Reference proteome</keyword>
<name>A0A8K0MRZ3_9ROSA</name>
<evidence type="ECO:0000313" key="2">
    <source>
        <dbReference type="Proteomes" id="UP000796880"/>
    </source>
</evidence>
<organism evidence="1 2">
    <name type="scientific">Rhamnella rubrinervis</name>
    <dbReference type="NCBI Taxonomy" id="2594499"/>
    <lineage>
        <taxon>Eukaryota</taxon>
        <taxon>Viridiplantae</taxon>
        <taxon>Streptophyta</taxon>
        <taxon>Embryophyta</taxon>
        <taxon>Tracheophyta</taxon>
        <taxon>Spermatophyta</taxon>
        <taxon>Magnoliopsida</taxon>
        <taxon>eudicotyledons</taxon>
        <taxon>Gunneridae</taxon>
        <taxon>Pentapetalae</taxon>
        <taxon>rosids</taxon>
        <taxon>fabids</taxon>
        <taxon>Rosales</taxon>
        <taxon>Rhamnaceae</taxon>
        <taxon>rhamnoid group</taxon>
        <taxon>Rhamneae</taxon>
        <taxon>Rhamnella</taxon>
    </lineage>
</organism>
<comment type="caution">
    <text evidence="1">The sequence shown here is derived from an EMBL/GenBank/DDBJ whole genome shotgun (WGS) entry which is preliminary data.</text>
</comment>
<dbReference type="EMBL" id="VOIH02000002">
    <property type="protein sequence ID" value="KAF3455360.1"/>
    <property type="molecule type" value="Genomic_DNA"/>
</dbReference>
<reference evidence="1" key="1">
    <citation type="submission" date="2020-03" db="EMBL/GenBank/DDBJ databases">
        <title>A high-quality chromosome-level genome assembly of a woody plant with both climbing and erect habits, Rhamnella rubrinervis.</title>
        <authorList>
            <person name="Lu Z."/>
            <person name="Yang Y."/>
            <person name="Zhu X."/>
            <person name="Sun Y."/>
        </authorList>
    </citation>
    <scope>NUCLEOTIDE SEQUENCE</scope>
    <source>
        <strain evidence="1">BYM</strain>
        <tissue evidence="1">Leaf</tissue>
    </source>
</reference>
<dbReference type="AlphaFoldDB" id="A0A8K0MRZ3"/>
<proteinExistence type="predicted"/>
<protein>
    <submittedName>
        <fullName evidence="1">Uncharacterized protein</fullName>
    </submittedName>
</protein>
<sequence>MTCKHKDKISESADSGVRACSPMPKLEGKFDDLSWLMKRAPSCGLVKRVCPVISDSKDELADLVKGITSSPSMKLEEEEVAIVEAAIFAPSKSMKFEVKEILSEISNEELWRFKFSCFLINNVTLRHSRKGEGLLDGEKGEIAIHASSSDASEWKGVLEVALDIVAFNKNRHSLMKDLAKEDRLVGAVYGL</sequence>
<dbReference type="Proteomes" id="UP000796880">
    <property type="component" value="Unassembled WGS sequence"/>
</dbReference>
<evidence type="ECO:0000313" key="1">
    <source>
        <dbReference type="EMBL" id="KAF3455360.1"/>
    </source>
</evidence>
<accession>A0A8K0MRZ3</accession>